<dbReference type="InterPro" id="IPR003593">
    <property type="entry name" value="AAA+_ATPase"/>
</dbReference>
<dbReference type="PROSITE" id="PS51903">
    <property type="entry name" value="CLP_R"/>
    <property type="match status" value="1"/>
</dbReference>
<dbReference type="CDD" id="cd19499">
    <property type="entry name" value="RecA-like_ClpB_Hsp104-like"/>
    <property type="match status" value="1"/>
</dbReference>
<evidence type="ECO:0000256" key="1">
    <source>
        <dbReference type="ARBA" id="ARBA00022737"/>
    </source>
</evidence>
<dbReference type="KEGG" id="pabo:BCY86_05635"/>
<dbReference type="GO" id="GO:0006508">
    <property type="term" value="P:proteolysis"/>
    <property type="evidence" value="ECO:0007669"/>
    <property type="project" value="UniProtKB-KW"/>
</dbReference>
<dbReference type="CDD" id="cd00009">
    <property type="entry name" value="AAA"/>
    <property type="match status" value="1"/>
</dbReference>
<dbReference type="InterPro" id="IPR050130">
    <property type="entry name" value="ClpA_ClpB"/>
</dbReference>
<dbReference type="GO" id="GO:0005524">
    <property type="term" value="F:ATP binding"/>
    <property type="evidence" value="ECO:0007669"/>
    <property type="project" value="UniProtKB-KW"/>
</dbReference>
<dbReference type="Pfam" id="PF02861">
    <property type="entry name" value="Clp_N"/>
    <property type="match status" value="1"/>
</dbReference>
<feature type="region of interest" description="Disordered" evidence="6">
    <location>
        <begin position="142"/>
        <end position="161"/>
    </location>
</feature>
<dbReference type="STRING" id="1882918.BCY86_05635"/>
<dbReference type="InterPro" id="IPR003959">
    <property type="entry name" value="ATPase_AAA_core"/>
</dbReference>
<dbReference type="Proteomes" id="UP000185544">
    <property type="component" value="Chromosome"/>
</dbReference>
<evidence type="ECO:0000256" key="5">
    <source>
        <dbReference type="PROSITE-ProRule" id="PRU01251"/>
    </source>
</evidence>
<dbReference type="InterPro" id="IPR028299">
    <property type="entry name" value="ClpA/B_CS2"/>
</dbReference>
<evidence type="ECO:0000259" key="7">
    <source>
        <dbReference type="PROSITE" id="PS51903"/>
    </source>
</evidence>
<dbReference type="InterPro" id="IPR036628">
    <property type="entry name" value="Clp_N_dom_sf"/>
</dbReference>
<dbReference type="Pfam" id="PF07724">
    <property type="entry name" value="AAA_2"/>
    <property type="match status" value="1"/>
</dbReference>
<dbReference type="OrthoDB" id="9803641at2"/>
<dbReference type="GO" id="GO:0034605">
    <property type="term" value="P:cellular response to heat"/>
    <property type="evidence" value="ECO:0007669"/>
    <property type="project" value="TreeGrafter"/>
</dbReference>
<evidence type="ECO:0000256" key="3">
    <source>
        <dbReference type="ARBA" id="ARBA00022840"/>
    </source>
</evidence>
<dbReference type="PROSITE" id="PS00871">
    <property type="entry name" value="CLPAB_2"/>
    <property type="match status" value="1"/>
</dbReference>
<dbReference type="InterPro" id="IPR041546">
    <property type="entry name" value="ClpA/ClpB_AAA_lid"/>
</dbReference>
<accession>A0A1L6MXU1</accession>
<keyword evidence="4" id="KW-0143">Chaperone</keyword>
<dbReference type="AlphaFoldDB" id="A0A1L6MXU1"/>
<sequence length="752" mass="84700">MKISPEVEIALSVAATEANRRCHEYITIEHLLYALLFDEKVATLLKNMGASVQDIKKKLEDFFEKELEALPHRNQVQSLSLGVNRIICRAAIHVESCGKKEISSQSILISLFGERDSFAVNVLEATGISRLDVLTSITHVQKKENETRNTRYEPLPAENNSSSALQNPLLTFTTNLNEEAKQKRIDPIIGRQKEVERISHILLRRRKNNPLLIGDAGVGKTALVEGLAWKIVSGNVPSPLQGATIYALDIGSLLAGTRYRGEFEERLKAIIRALQKIERAILFIDEIHLIIGAGSTGGNNLDVSNLIRGSLAAGSLCCIGATTFQEYRTYLEKDRAFMRRFQYVEVKEPSPEETILILQGLQEEYEEYHGIQFTKESIESAVHLSMRHLHDRKLPDKAIDLIDEAAASAKLSPQPKALVEVTDIEQVLAHIAQIPPRQVSLHDKEHLKELESMMKKSVFGQDQAIEQLSRAIKIARSGLRNPEKPIGSFLFTGPTGVGKTEVAKVLAQALGIPLFRFDMSEYMERHAASRLIGAPPGYIGFEQGGLLTDTISKSPYSVLLLDEIEKAHPDIFNLLLQVMDHGRLTDMNGKVTYFRHVILLMTSNVGVRDLTKQTLGFSREPHQWHQNDQEYKRIFSPEFRNRLDARIAFNPLSPLMMERIVDKFLGELREMLEQKQISLEIMPAARSYLAAKGYDKAYGARPLARVIQQEIKQPLSDEILFGKLEKGGNVQIDMQCQELIFSFPVQKRMWTL</sequence>
<proteinExistence type="predicted"/>
<dbReference type="InterPro" id="IPR027417">
    <property type="entry name" value="P-loop_NTPase"/>
</dbReference>
<keyword evidence="3 8" id="KW-0067">ATP-binding</keyword>
<evidence type="ECO:0000256" key="2">
    <source>
        <dbReference type="ARBA" id="ARBA00022741"/>
    </source>
</evidence>
<evidence type="ECO:0000256" key="4">
    <source>
        <dbReference type="ARBA" id="ARBA00023186"/>
    </source>
</evidence>
<keyword evidence="2" id="KW-0547">Nucleotide-binding</keyword>
<dbReference type="InterPro" id="IPR004176">
    <property type="entry name" value="Clp_R_N"/>
</dbReference>
<name>A0A1L6MXU1_9BACT</name>
<dbReference type="GO" id="GO:0016887">
    <property type="term" value="F:ATP hydrolysis activity"/>
    <property type="evidence" value="ECO:0007669"/>
    <property type="project" value="InterPro"/>
</dbReference>
<dbReference type="Gene3D" id="1.10.1780.10">
    <property type="entry name" value="Clp, N-terminal domain"/>
    <property type="match status" value="1"/>
</dbReference>
<dbReference type="Gene3D" id="3.40.50.300">
    <property type="entry name" value="P-loop containing nucleotide triphosphate hydrolases"/>
    <property type="match status" value="2"/>
</dbReference>
<dbReference type="NCBIfam" id="TIGR02639">
    <property type="entry name" value="ClpA"/>
    <property type="match status" value="1"/>
</dbReference>
<dbReference type="PANTHER" id="PTHR11638:SF111">
    <property type="entry name" value="ATP-DEPENDENT CLP PROTEASE ATP-BINDING SUBUNIT CLPA"/>
    <property type="match status" value="1"/>
</dbReference>
<dbReference type="FunFam" id="3.40.50.300:FF:000025">
    <property type="entry name" value="ATP-dependent Clp protease subunit"/>
    <property type="match status" value="1"/>
</dbReference>
<dbReference type="Pfam" id="PF00004">
    <property type="entry name" value="AAA"/>
    <property type="match status" value="1"/>
</dbReference>
<dbReference type="Pfam" id="PF10431">
    <property type="entry name" value="ClpB_D2-small"/>
    <property type="match status" value="1"/>
</dbReference>
<dbReference type="GO" id="GO:0005737">
    <property type="term" value="C:cytoplasm"/>
    <property type="evidence" value="ECO:0007669"/>
    <property type="project" value="TreeGrafter"/>
</dbReference>
<keyword evidence="1 5" id="KW-0677">Repeat</keyword>
<dbReference type="Gene3D" id="1.10.8.60">
    <property type="match status" value="2"/>
</dbReference>
<keyword evidence="8" id="KW-0645">Protease</keyword>
<dbReference type="InterPro" id="IPR001270">
    <property type="entry name" value="ClpA/B"/>
</dbReference>
<dbReference type="GO" id="GO:0008233">
    <property type="term" value="F:peptidase activity"/>
    <property type="evidence" value="ECO:0007669"/>
    <property type="project" value="UniProtKB-KW"/>
</dbReference>
<evidence type="ECO:0000313" key="8">
    <source>
        <dbReference type="EMBL" id="APS00218.1"/>
    </source>
</evidence>
<dbReference type="InterPro" id="IPR013461">
    <property type="entry name" value="ClpA"/>
</dbReference>
<organism evidence="8 9">
    <name type="scientific">Pajaroellobacter abortibovis</name>
    <dbReference type="NCBI Taxonomy" id="1882918"/>
    <lineage>
        <taxon>Bacteria</taxon>
        <taxon>Pseudomonadati</taxon>
        <taxon>Myxococcota</taxon>
        <taxon>Polyangia</taxon>
        <taxon>Polyangiales</taxon>
        <taxon>Polyangiaceae</taxon>
    </lineage>
</organism>
<dbReference type="SMART" id="SM01086">
    <property type="entry name" value="ClpB_D2-small"/>
    <property type="match status" value="1"/>
</dbReference>
<protein>
    <submittedName>
        <fullName evidence="8">ATP-dependent Clp protease ATP-binding subunit ClpA</fullName>
    </submittedName>
</protein>
<evidence type="ECO:0000256" key="6">
    <source>
        <dbReference type="SAM" id="MobiDB-lite"/>
    </source>
</evidence>
<dbReference type="Pfam" id="PF17871">
    <property type="entry name" value="AAA_lid_9"/>
    <property type="match status" value="1"/>
</dbReference>
<dbReference type="SMART" id="SM00382">
    <property type="entry name" value="AAA"/>
    <property type="match status" value="2"/>
</dbReference>
<dbReference type="EMBL" id="CP016908">
    <property type="protein sequence ID" value="APS00218.1"/>
    <property type="molecule type" value="Genomic_DNA"/>
</dbReference>
<evidence type="ECO:0000313" key="9">
    <source>
        <dbReference type="Proteomes" id="UP000185544"/>
    </source>
</evidence>
<reference evidence="8 9" key="1">
    <citation type="submission" date="2016-08" db="EMBL/GenBank/DDBJ databases">
        <title>Identification and validation of antigenic proteins from Pajaroellobacter abortibovis using de-novo genome sequence assembly and reverse vaccinology.</title>
        <authorList>
            <person name="Welly B.T."/>
            <person name="Miller M.R."/>
            <person name="Stott J.L."/>
            <person name="Blanchard M.T."/>
            <person name="Islas-Trejo A.D."/>
            <person name="O'Rourke S.M."/>
            <person name="Young A.E."/>
            <person name="Medrano J.F."/>
            <person name="Van Eenennaam A.L."/>
        </authorList>
    </citation>
    <scope>NUCLEOTIDE SEQUENCE [LARGE SCALE GENOMIC DNA]</scope>
    <source>
        <strain evidence="8 9">BTF92-0548A/99-0131</strain>
    </source>
</reference>
<dbReference type="SUPFAM" id="SSF81923">
    <property type="entry name" value="Double Clp-N motif"/>
    <property type="match status" value="1"/>
</dbReference>
<dbReference type="PRINTS" id="PR00300">
    <property type="entry name" value="CLPPROTEASEA"/>
</dbReference>
<keyword evidence="8" id="KW-0378">Hydrolase</keyword>
<keyword evidence="9" id="KW-1185">Reference proteome</keyword>
<dbReference type="GO" id="GO:0043335">
    <property type="term" value="P:protein unfolding"/>
    <property type="evidence" value="ECO:0007669"/>
    <property type="project" value="InterPro"/>
</dbReference>
<dbReference type="SUPFAM" id="SSF52540">
    <property type="entry name" value="P-loop containing nucleoside triphosphate hydrolases"/>
    <property type="match status" value="2"/>
</dbReference>
<dbReference type="InterPro" id="IPR019489">
    <property type="entry name" value="Clp_ATPase_C"/>
</dbReference>
<feature type="compositionally biased region" description="Basic and acidic residues" evidence="6">
    <location>
        <begin position="142"/>
        <end position="151"/>
    </location>
</feature>
<dbReference type="PANTHER" id="PTHR11638">
    <property type="entry name" value="ATP-DEPENDENT CLP PROTEASE"/>
    <property type="match status" value="1"/>
</dbReference>
<feature type="domain" description="Clp R" evidence="7">
    <location>
        <begin position="1"/>
        <end position="143"/>
    </location>
</feature>
<gene>
    <name evidence="8" type="ORF">BCY86_05635</name>
</gene>